<protein>
    <submittedName>
        <fullName evidence="3">Uncharacterized protein</fullName>
    </submittedName>
</protein>
<comment type="caution">
    <text evidence="3">The sequence shown here is derived from an EMBL/GenBank/DDBJ whole genome shotgun (WGS) entry which is preliminary data.</text>
</comment>
<sequence>MIAVCRLRDDDAGNMSEYNMDFIDRTHIVSLTNSETLSVIHLHQKKDLLCVGTAHSGLYLTSASNPIFSNSNSKNNNIDRNDNGSAYITTNTTVTKLPLRLTGENIFAVCFIDAFDRESDVLVISCGLESVMRDRFRVCLWDVQSKSLLWRGCADALDVIVPLPGVFGFATCSSKEVALWTVQCSAPTNNDTHRLSSSNGSSSNNTTIMSINTRNKSDGIGNTARSEETGNGTLTVLSKPCSSVNELRDAEFVSILPPATAADTTLTALTTVGFLVSFDRCSGAPVKWMDSKVCPATAVYRSTTDIIVCGALIRFFSTEKWEFRGKIKHNNSPAVVSSSFLNRLMDSLCTGAAVSITEKTCNDNKNNHNVSNDSNNNSGSERIMLFFSGGDMSRYNIFRPGNGTGKLSFHCVYQQTPVLPDEVPLRWIPIATDAFCLWSPRCLRFYDSTLRFQRSLTLESTCVAHHRDLGVLLLYESSTYEVVAVTPNVESVLSRLGVAEPLISLVVHEGGQFVGLSPDNSLFYFDGEWKEEGKELVLRVLRTTRLTNFDVPLTQLVSVEGALFVASSHIVSNLLTGAHVRFSTDITSFTSVGSNLLVTQSDSCVVVDATTLKVMGDPLEVTTNPKVESDVMTTRLKEVVPTLSGDVVALRSDGEISILRLADRYHMAQISTSSSIRGNQASVFLSVGFTTNGDSLVLSDSKGLLSLYKLGSTGRSSSASTRTSRHGREHGGSRRSSSCGGPSSVELQYRFKDLHGFYETTKQSHSERPSSRKRASSATNIRREAISSTGNNGNTMFALEKKDNTYSIQSGQEYHSLPPMRKWENDRAPAKLPRVFAATEGEDVRVSASMVDVSALTSIDSRAAFNLHTVTKSEADLTPSLEAEITAQERAKVRFAGDVPTYGVRSPARKGQPSLSPVKTTEDDVVNIESMEREEMPQRGLHTGGEAVCGFTPPRSHSVASVGSSSVRALSLEVRDRLRELADAYEQQLLQQPQDDMGGSNADSIDDETVEELFTTASRLFARLQSRQQSRPGSVGSAASDMSSVSVNIMMADLQRLQRQNSRIEAQNEEILARLRAK</sequence>
<evidence type="ECO:0000313" key="3">
    <source>
        <dbReference type="EMBL" id="ORC84903.1"/>
    </source>
</evidence>
<evidence type="ECO:0000313" key="4">
    <source>
        <dbReference type="Proteomes" id="UP000192257"/>
    </source>
</evidence>
<dbReference type="VEuPathDB" id="TriTrypDB:TM35_000401700"/>
<evidence type="ECO:0000256" key="1">
    <source>
        <dbReference type="SAM" id="Coils"/>
    </source>
</evidence>
<feature type="compositionally biased region" description="Polar residues" evidence="2">
    <location>
        <begin position="776"/>
        <end position="795"/>
    </location>
</feature>
<dbReference type="Proteomes" id="UP000192257">
    <property type="component" value="Unassembled WGS sequence"/>
</dbReference>
<feature type="region of interest" description="Disordered" evidence="2">
    <location>
        <begin position="189"/>
        <end position="232"/>
    </location>
</feature>
<feature type="region of interest" description="Disordered" evidence="2">
    <location>
        <begin position="711"/>
        <end position="744"/>
    </location>
</feature>
<feature type="coiled-coil region" evidence="1">
    <location>
        <begin position="1047"/>
        <end position="1074"/>
    </location>
</feature>
<dbReference type="RefSeq" id="XP_028878969.1">
    <property type="nucleotide sequence ID" value="XM_029029785.1"/>
</dbReference>
<feature type="compositionally biased region" description="Low complexity" evidence="2">
    <location>
        <begin position="711"/>
        <end position="722"/>
    </location>
</feature>
<dbReference type="GeneID" id="39989565"/>
<dbReference type="EMBL" id="NBCO01000040">
    <property type="protein sequence ID" value="ORC84903.1"/>
    <property type="molecule type" value="Genomic_DNA"/>
</dbReference>
<feature type="compositionally biased region" description="Basic and acidic residues" evidence="2">
    <location>
        <begin position="760"/>
        <end position="770"/>
    </location>
</feature>
<evidence type="ECO:0000256" key="2">
    <source>
        <dbReference type="SAM" id="MobiDB-lite"/>
    </source>
</evidence>
<dbReference type="AlphaFoldDB" id="A0A1X0NKC0"/>
<accession>A0A1X0NKC0</accession>
<gene>
    <name evidence="3" type="ORF">TM35_000401700</name>
</gene>
<keyword evidence="4" id="KW-1185">Reference proteome</keyword>
<reference evidence="3 4" key="1">
    <citation type="submission" date="2017-03" db="EMBL/GenBank/DDBJ databases">
        <title>An alternative strategy for trypanosome survival in the mammalian bloodstream revealed through genome and transcriptome analysis of the ubiquitous bovine parasite Trypanosoma (Megatrypanum) theileri.</title>
        <authorList>
            <person name="Kelly S."/>
            <person name="Ivens A."/>
            <person name="Mott A."/>
            <person name="O'Neill E."/>
            <person name="Emms D."/>
            <person name="Macleod O."/>
            <person name="Voorheis P."/>
            <person name="Matthews J."/>
            <person name="Matthews K."/>
            <person name="Carrington M."/>
        </authorList>
    </citation>
    <scope>NUCLEOTIDE SEQUENCE [LARGE SCALE GENOMIC DNA]</scope>
    <source>
        <strain evidence="3">Edinburgh</strain>
    </source>
</reference>
<proteinExistence type="predicted"/>
<dbReference type="OrthoDB" id="251005at2759"/>
<feature type="compositionally biased region" description="Low complexity" evidence="2">
    <location>
        <begin position="734"/>
        <end position="744"/>
    </location>
</feature>
<keyword evidence="1" id="KW-0175">Coiled coil</keyword>
<organism evidence="3 4">
    <name type="scientific">Trypanosoma theileri</name>
    <dbReference type="NCBI Taxonomy" id="67003"/>
    <lineage>
        <taxon>Eukaryota</taxon>
        <taxon>Discoba</taxon>
        <taxon>Euglenozoa</taxon>
        <taxon>Kinetoplastea</taxon>
        <taxon>Metakinetoplastina</taxon>
        <taxon>Trypanosomatida</taxon>
        <taxon>Trypanosomatidae</taxon>
        <taxon>Trypanosoma</taxon>
    </lineage>
</organism>
<feature type="compositionally biased region" description="Low complexity" evidence="2">
    <location>
        <begin position="196"/>
        <end position="214"/>
    </location>
</feature>
<name>A0A1X0NKC0_9TRYP</name>
<feature type="region of interest" description="Disordered" evidence="2">
    <location>
        <begin position="760"/>
        <end position="795"/>
    </location>
</feature>